<dbReference type="SUPFAM" id="SSF46689">
    <property type="entry name" value="Homeodomain-like"/>
    <property type="match status" value="1"/>
</dbReference>
<evidence type="ECO:0000313" key="2">
    <source>
        <dbReference type="EMBL" id="OMF54398.1"/>
    </source>
</evidence>
<feature type="domain" description="Transcriptional regulator TetR C-terminal Firmicutes type" evidence="1">
    <location>
        <begin position="90"/>
        <end position="188"/>
    </location>
</feature>
<name>A0A1R1ERH7_9BACL</name>
<dbReference type="Gene3D" id="1.10.357.10">
    <property type="entry name" value="Tetracycline Repressor, domain 2"/>
    <property type="match status" value="1"/>
</dbReference>
<dbReference type="EMBL" id="MRTP01000003">
    <property type="protein sequence ID" value="OMF54398.1"/>
    <property type="molecule type" value="Genomic_DNA"/>
</dbReference>
<evidence type="ECO:0000313" key="3">
    <source>
        <dbReference type="Proteomes" id="UP000187172"/>
    </source>
</evidence>
<protein>
    <recommendedName>
        <fullName evidence="1">Transcriptional regulator TetR C-terminal Firmicutes type domain-containing protein</fullName>
    </recommendedName>
</protein>
<keyword evidence="3" id="KW-1185">Reference proteome</keyword>
<comment type="caution">
    <text evidence="2">The sequence shown here is derived from an EMBL/GenBank/DDBJ whole genome shotgun (WGS) entry which is preliminary data.</text>
</comment>
<dbReference type="AlphaFoldDB" id="A0A1R1ERH7"/>
<accession>A0A1R1ERH7</accession>
<gene>
    <name evidence="2" type="ORF">BK138_14535</name>
</gene>
<dbReference type="STRING" id="297318.BK138_14535"/>
<dbReference type="Pfam" id="PF14278">
    <property type="entry name" value="TetR_C_8"/>
    <property type="match status" value="1"/>
</dbReference>
<dbReference type="PANTHER" id="PTHR43479:SF7">
    <property type="entry name" value="TETR-FAMILY TRANSCRIPTIONAL REGULATOR"/>
    <property type="match status" value="1"/>
</dbReference>
<dbReference type="Proteomes" id="UP000187172">
    <property type="component" value="Unassembled WGS sequence"/>
</dbReference>
<organism evidence="2 3">
    <name type="scientific">Paenibacillus rhizosphaerae</name>
    <dbReference type="NCBI Taxonomy" id="297318"/>
    <lineage>
        <taxon>Bacteria</taxon>
        <taxon>Bacillati</taxon>
        <taxon>Bacillota</taxon>
        <taxon>Bacilli</taxon>
        <taxon>Bacillales</taxon>
        <taxon>Paenibacillaceae</taxon>
        <taxon>Paenibacillus</taxon>
    </lineage>
</organism>
<evidence type="ECO:0000259" key="1">
    <source>
        <dbReference type="Pfam" id="PF14278"/>
    </source>
</evidence>
<dbReference type="PANTHER" id="PTHR43479">
    <property type="entry name" value="ACREF/ENVCD OPERON REPRESSOR-RELATED"/>
    <property type="match status" value="1"/>
</dbReference>
<proteinExistence type="predicted"/>
<dbReference type="InterPro" id="IPR039532">
    <property type="entry name" value="TetR_C_Firmicutes"/>
</dbReference>
<dbReference type="InterPro" id="IPR009057">
    <property type="entry name" value="Homeodomain-like_sf"/>
</dbReference>
<reference evidence="2 3" key="1">
    <citation type="submission" date="2016-11" db="EMBL/GenBank/DDBJ databases">
        <title>Paenibacillus species isolates.</title>
        <authorList>
            <person name="Beno S.M."/>
        </authorList>
    </citation>
    <scope>NUCLEOTIDE SEQUENCE [LARGE SCALE GENOMIC DNA]</scope>
    <source>
        <strain evidence="2 3">FSL R5-0378</strain>
    </source>
</reference>
<dbReference type="InterPro" id="IPR050624">
    <property type="entry name" value="HTH-type_Tx_Regulator"/>
</dbReference>
<sequence length="202" mass="24047">MWVERKDPRQVHSMKKIQRAYLSLMLKENEKSITIQRICQEAHVTRPTFYKLYKDILELRIDLHNAILNDLRQSLTITHPKRIDELRSEDLPENMVALFEHIIQNQLAYEVMLVYKPDDLFIQEVKNIIRHYVEDGIRVSQTSEEGLRMEMSFVIAYTTGAYLESIVWWVRSNYKYSAVTMASKLLEISFHGPYKNPILWNK</sequence>